<evidence type="ECO:0000313" key="2">
    <source>
        <dbReference type="Proteomes" id="UP000316242"/>
    </source>
</evidence>
<name>A0ABQ0RNB2_GLUNI</name>
<dbReference type="EMBL" id="BJNE01000011">
    <property type="protein sequence ID" value="GEC13307.1"/>
    <property type="molecule type" value="Genomic_DNA"/>
</dbReference>
<reference evidence="1 2" key="1">
    <citation type="submission" date="2019-06" db="EMBL/GenBank/DDBJ databases">
        <title>Whole genome shotgun sequence of Glutamicibacter nicotianae NBRC 14234.</title>
        <authorList>
            <person name="Hosoyama A."/>
            <person name="Uohara A."/>
            <person name="Ohji S."/>
            <person name="Ichikawa N."/>
        </authorList>
    </citation>
    <scope>NUCLEOTIDE SEQUENCE [LARGE SCALE GENOMIC DNA]</scope>
    <source>
        <strain evidence="1 2">NBRC 14234</strain>
    </source>
</reference>
<accession>A0ABQ0RNB2</accession>
<protein>
    <submittedName>
        <fullName evidence="1">Uncharacterized protein</fullName>
    </submittedName>
</protein>
<sequence>MNITTWVSVQREDGETVGYLDPADPDYQRVTPRNVLGHAVADDCDYLDGEQLLVERGISELMNSWVLDAGSCDATELLSIVEVSPRGIVLANALRAKALQPAARIHVPWPDVEHRLAPVQR</sequence>
<keyword evidence="2" id="KW-1185">Reference proteome</keyword>
<organism evidence="1 2">
    <name type="scientific">Glutamicibacter nicotianae</name>
    <name type="common">Arthrobacter nicotianae</name>
    <dbReference type="NCBI Taxonomy" id="37929"/>
    <lineage>
        <taxon>Bacteria</taxon>
        <taxon>Bacillati</taxon>
        <taxon>Actinomycetota</taxon>
        <taxon>Actinomycetes</taxon>
        <taxon>Micrococcales</taxon>
        <taxon>Micrococcaceae</taxon>
        <taxon>Glutamicibacter</taxon>
    </lineage>
</organism>
<gene>
    <name evidence="1" type="ORF">ANI01nite_25100</name>
</gene>
<dbReference type="RefSeq" id="WP_141358369.1">
    <property type="nucleotide sequence ID" value="NZ_BAAAWM010000001.1"/>
</dbReference>
<comment type="caution">
    <text evidence="1">The sequence shown here is derived from an EMBL/GenBank/DDBJ whole genome shotgun (WGS) entry which is preliminary data.</text>
</comment>
<dbReference type="Proteomes" id="UP000316242">
    <property type="component" value="Unassembled WGS sequence"/>
</dbReference>
<proteinExistence type="predicted"/>
<evidence type="ECO:0000313" key="1">
    <source>
        <dbReference type="EMBL" id="GEC13307.1"/>
    </source>
</evidence>